<reference evidence="5" key="1">
    <citation type="submission" date="2021-04" db="EMBL/GenBank/DDBJ databases">
        <title>Pseudonocardia sp. nov., isolated from sandy soil of mangrove forest.</title>
        <authorList>
            <person name="Zan Z."/>
            <person name="Huang R."/>
            <person name="Liu W."/>
        </authorList>
    </citation>
    <scope>NUCLEOTIDE SEQUENCE</scope>
    <source>
        <strain evidence="5">S2-4</strain>
    </source>
</reference>
<accession>A0ABT1A9D1</accession>
<gene>
    <name evidence="5" type="ORF">KDL28_31685</name>
</gene>
<sequence length="251" mass="26149">MLQATLNGDSVTGVAGWTDPEEPVLASATALAAELADPIRLTALQLLAAEGPHTMSRLVAALEVSAPRLGNHLARLRAAGLVEVEHAGRHAIYRIARPGLADVLAALSRYAGDALPTARPGREVTADDIAHTCYDHAAGRLGVALLGHLVERGALTAPDGRDEELALGPDPAALAALGIDPAALDTGRRKPATACLDRIHRLPHLGGALGARVLDRLVEQGLLAREEGTRVLVVTAAGRRDLPRMVPTFSV</sequence>
<dbReference type="InterPro" id="IPR051011">
    <property type="entry name" value="Metal_resp_trans_reg"/>
</dbReference>
<dbReference type="InterPro" id="IPR011991">
    <property type="entry name" value="ArsR-like_HTH"/>
</dbReference>
<protein>
    <submittedName>
        <fullName evidence="5">Helix-turn-helix transcriptional regulator</fullName>
    </submittedName>
</protein>
<dbReference type="InterPro" id="IPR001845">
    <property type="entry name" value="HTH_ArsR_DNA-bd_dom"/>
</dbReference>
<evidence type="ECO:0000256" key="2">
    <source>
        <dbReference type="ARBA" id="ARBA00023125"/>
    </source>
</evidence>
<dbReference type="Gene3D" id="1.10.10.10">
    <property type="entry name" value="Winged helix-like DNA-binding domain superfamily/Winged helix DNA-binding domain"/>
    <property type="match status" value="1"/>
</dbReference>
<evidence type="ECO:0000256" key="1">
    <source>
        <dbReference type="ARBA" id="ARBA00023015"/>
    </source>
</evidence>
<dbReference type="Pfam" id="PF01022">
    <property type="entry name" value="HTH_5"/>
    <property type="match status" value="1"/>
</dbReference>
<keyword evidence="2" id="KW-0238">DNA-binding</keyword>
<comment type="caution">
    <text evidence="5">The sequence shown here is derived from an EMBL/GenBank/DDBJ whole genome shotgun (WGS) entry which is preliminary data.</text>
</comment>
<dbReference type="SUPFAM" id="SSF46785">
    <property type="entry name" value="Winged helix' DNA-binding domain"/>
    <property type="match status" value="1"/>
</dbReference>
<proteinExistence type="predicted"/>
<keyword evidence="6" id="KW-1185">Reference proteome</keyword>
<keyword evidence="1" id="KW-0805">Transcription regulation</keyword>
<dbReference type="NCBIfam" id="NF033788">
    <property type="entry name" value="HTH_metalloreg"/>
    <property type="match status" value="1"/>
</dbReference>
<dbReference type="SMART" id="SM00418">
    <property type="entry name" value="HTH_ARSR"/>
    <property type="match status" value="1"/>
</dbReference>
<dbReference type="InterPro" id="IPR036390">
    <property type="entry name" value="WH_DNA-bd_sf"/>
</dbReference>
<dbReference type="PROSITE" id="PS50987">
    <property type="entry name" value="HTH_ARSR_2"/>
    <property type="match status" value="1"/>
</dbReference>
<dbReference type="PANTHER" id="PTHR43132:SF8">
    <property type="entry name" value="HTH-TYPE TRANSCRIPTIONAL REGULATOR KMTR"/>
    <property type="match status" value="1"/>
</dbReference>
<dbReference type="PRINTS" id="PR00778">
    <property type="entry name" value="HTHARSR"/>
</dbReference>
<dbReference type="CDD" id="cd00090">
    <property type="entry name" value="HTH_ARSR"/>
    <property type="match status" value="1"/>
</dbReference>
<evidence type="ECO:0000313" key="5">
    <source>
        <dbReference type="EMBL" id="MCO1659642.1"/>
    </source>
</evidence>
<evidence type="ECO:0000256" key="3">
    <source>
        <dbReference type="ARBA" id="ARBA00023163"/>
    </source>
</evidence>
<evidence type="ECO:0000313" key="6">
    <source>
        <dbReference type="Proteomes" id="UP001165283"/>
    </source>
</evidence>
<name>A0ABT1A9D1_9PSEU</name>
<dbReference type="PANTHER" id="PTHR43132">
    <property type="entry name" value="ARSENICAL RESISTANCE OPERON REPRESSOR ARSR-RELATED"/>
    <property type="match status" value="1"/>
</dbReference>
<dbReference type="InterPro" id="IPR036388">
    <property type="entry name" value="WH-like_DNA-bd_sf"/>
</dbReference>
<organism evidence="5 6">
    <name type="scientific">Pseudonocardia humida</name>
    <dbReference type="NCBI Taxonomy" id="2800819"/>
    <lineage>
        <taxon>Bacteria</taxon>
        <taxon>Bacillati</taxon>
        <taxon>Actinomycetota</taxon>
        <taxon>Actinomycetes</taxon>
        <taxon>Pseudonocardiales</taxon>
        <taxon>Pseudonocardiaceae</taxon>
        <taxon>Pseudonocardia</taxon>
    </lineage>
</organism>
<keyword evidence="3" id="KW-0804">Transcription</keyword>
<dbReference type="Proteomes" id="UP001165283">
    <property type="component" value="Unassembled WGS sequence"/>
</dbReference>
<evidence type="ECO:0000259" key="4">
    <source>
        <dbReference type="PROSITE" id="PS50987"/>
    </source>
</evidence>
<feature type="domain" description="HTH arsR-type" evidence="4">
    <location>
        <begin position="20"/>
        <end position="115"/>
    </location>
</feature>
<dbReference type="EMBL" id="JAGSOV010000069">
    <property type="protein sequence ID" value="MCO1659642.1"/>
    <property type="molecule type" value="Genomic_DNA"/>
</dbReference>